<protein>
    <recommendedName>
        <fullName evidence="5">SIAH-type domain-containing protein</fullName>
    </recommendedName>
</protein>
<feature type="domain" description="SIAH-type" evidence="5">
    <location>
        <begin position="87"/>
        <end position="148"/>
    </location>
</feature>
<dbReference type="OrthoDB" id="4788989at2759"/>
<dbReference type="AlphaFoldDB" id="A0A9P0CZC0"/>
<keyword evidence="2 4" id="KW-0863">Zinc-finger</keyword>
<name>A0A9P0CZC0_9CUCU</name>
<evidence type="ECO:0000256" key="2">
    <source>
        <dbReference type="ARBA" id="ARBA00022771"/>
    </source>
</evidence>
<evidence type="ECO:0000313" key="6">
    <source>
        <dbReference type="EMBL" id="CAH1109003.1"/>
    </source>
</evidence>
<evidence type="ECO:0000259" key="5">
    <source>
        <dbReference type="PROSITE" id="PS51081"/>
    </source>
</evidence>
<dbReference type="GO" id="GO:0031624">
    <property type="term" value="F:ubiquitin conjugating enzyme binding"/>
    <property type="evidence" value="ECO:0007669"/>
    <property type="project" value="TreeGrafter"/>
</dbReference>
<dbReference type="InterPro" id="IPR004162">
    <property type="entry name" value="SINA-like_animal"/>
</dbReference>
<dbReference type="InterPro" id="IPR013083">
    <property type="entry name" value="Znf_RING/FYVE/PHD"/>
</dbReference>
<dbReference type="Proteomes" id="UP001153636">
    <property type="component" value="Chromosome 3"/>
</dbReference>
<dbReference type="Gene3D" id="3.30.40.10">
    <property type="entry name" value="Zinc/RING finger domain, C3HC4 (zinc finger)"/>
    <property type="match status" value="1"/>
</dbReference>
<dbReference type="GO" id="GO:0061630">
    <property type="term" value="F:ubiquitin protein ligase activity"/>
    <property type="evidence" value="ECO:0007669"/>
    <property type="project" value="TreeGrafter"/>
</dbReference>
<dbReference type="GO" id="GO:0008270">
    <property type="term" value="F:zinc ion binding"/>
    <property type="evidence" value="ECO:0007669"/>
    <property type="project" value="UniProtKB-KW"/>
</dbReference>
<dbReference type="EMBL" id="OV651815">
    <property type="protein sequence ID" value="CAH1109003.1"/>
    <property type="molecule type" value="Genomic_DNA"/>
</dbReference>
<dbReference type="InterPro" id="IPR013010">
    <property type="entry name" value="Znf_SIAH"/>
</dbReference>
<keyword evidence="3" id="KW-0862">Zinc</keyword>
<gene>
    <name evidence="6" type="ORF">PSYICH_LOCUS9099</name>
</gene>
<dbReference type="PANTHER" id="PTHR45877:SF2">
    <property type="entry name" value="E3 UBIQUITIN-PROTEIN LIGASE SINA-RELATED"/>
    <property type="match status" value="1"/>
</dbReference>
<dbReference type="GO" id="GO:0005737">
    <property type="term" value="C:cytoplasm"/>
    <property type="evidence" value="ECO:0007669"/>
    <property type="project" value="TreeGrafter"/>
</dbReference>
<keyword evidence="1" id="KW-0479">Metal-binding</keyword>
<evidence type="ECO:0000256" key="4">
    <source>
        <dbReference type="PROSITE-ProRule" id="PRU00455"/>
    </source>
</evidence>
<sequence length="291" mass="33415">MSESNSEPAQENVDVDVSEFYNGRNVEDLADELLCPVCDFHMEPPIVQCTVGHHFCKECSELFCYCAKCFSPKAETRNYFLEQLYFKVNLPCKYACYGCEFKCKSDKLKDHEAICTYTLRICPFIFTSLCSWNGIIYDIEEHCDDLHHCNVLKGSENKNYFFNFDIFKGGYSMFMIFALNSLFRLTLYVDDDKSMLKFSTSYLGQKLDNNRYSYEVKFLKNGTDKAAITLKAVCPFLNDHTKPFAGHYLTMPVNVLEPFCDNNGDLVYVIKIIDNGENSALSQPSTSKMSL</sequence>
<evidence type="ECO:0000256" key="3">
    <source>
        <dbReference type="ARBA" id="ARBA00022833"/>
    </source>
</evidence>
<proteinExistence type="predicted"/>
<evidence type="ECO:0000313" key="7">
    <source>
        <dbReference type="Proteomes" id="UP001153636"/>
    </source>
</evidence>
<accession>A0A9P0CZC0</accession>
<dbReference type="Pfam" id="PF21361">
    <property type="entry name" value="Sina_ZnF"/>
    <property type="match status" value="1"/>
</dbReference>
<dbReference type="PROSITE" id="PS51081">
    <property type="entry name" value="ZF_SIAH"/>
    <property type="match status" value="1"/>
</dbReference>
<evidence type="ECO:0000256" key="1">
    <source>
        <dbReference type="ARBA" id="ARBA00022723"/>
    </source>
</evidence>
<keyword evidence="7" id="KW-1185">Reference proteome</keyword>
<dbReference type="SUPFAM" id="SSF49599">
    <property type="entry name" value="TRAF domain-like"/>
    <property type="match status" value="1"/>
</dbReference>
<dbReference type="PANTHER" id="PTHR45877">
    <property type="entry name" value="E3 UBIQUITIN-PROTEIN LIGASE SIAH2"/>
    <property type="match status" value="1"/>
</dbReference>
<organism evidence="6 7">
    <name type="scientific">Psylliodes chrysocephalus</name>
    <dbReference type="NCBI Taxonomy" id="3402493"/>
    <lineage>
        <taxon>Eukaryota</taxon>
        <taxon>Metazoa</taxon>
        <taxon>Ecdysozoa</taxon>
        <taxon>Arthropoda</taxon>
        <taxon>Hexapoda</taxon>
        <taxon>Insecta</taxon>
        <taxon>Pterygota</taxon>
        <taxon>Neoptera</taxon>
        <taxon>Endopterygota</taxon>
        <taxon>Coleoptera</taxon>
        <taxon>Polyphaga</taxon>
        <taxon>Cucujiformia</taxon>
        <taxon>Chrysomeloidea</taxon>
        <taxon>Chrysomelidae</taxon>
        <taxon>Galerucinae</taxon>
        <taxon>Alticini</taxon>
        <taxon>Psylliodes</taxon>
    </lineage>
</organism>
<reference evidence="6" key="1">
    <citation type="submission" date="2022-01" db="EMBL/GenBank/DDBJ databases">
        <authorList>
            <person name="King R."/>
        </authorList>
    </citation>
    <scope>NUCLEOTIDE SEQUENCE</scope>
</reference>
<dbReference type="GO" id="GO:0043161">
    <property type="term" value="P:proteasome-mediated ubiquitin-dependent protein catabolic process"/>
    <property type="evidence" value="ECO:0007669"/>
    <property type="project" value="TreeGrafter"/>
</dbReference>